<dbReference type="AlphaFoldDB" id="A0A533QDX8"/>
<sequence>MHSKNIYRSELEHLVQIFNLYYDKIPLIYNIYKAPAFL</sequence>
<gene>
    <name evidence="1" type="ORF">JETT_0751</name>
</gene>
<name>A0A533QDX8_9BACT</name>
<evidence type="ECO:0000313" key="1">
    <source>
        <dbReference type="EMBL" id="TLD42963.1"/>
    </source>
</evidence>
<accession>A0A533QDX8</accession>
<protein>
    <submittedName>
        <fullName evidence="1">Uncharacterized protein</fullName>
    </submittedName>
</protein>
<organism evidence="1 2">
    <name type="scientific">Candidatus Jettenia ecosi</name>
    <dbReference type="NCBI Taxonomy" id="2494326"/>
    <lineage>
        <taxon>Bacteria</taxon>
        <taxon>Pseudomonadati</taxon>
        <taxon>Planctomycetota</taxon>
        <taxon>Candidatus Brocadiia</taxon>
        <taxon>Candidatus Brocadiales</taxon>
        <taxon>Candidatus Brocadiaceae</taxon>
        <taxon>Candidatus Jettenia</taxon>
    </lineage>
</organism>
<dbReference type="Proteomes" id="UP000319783">
    <property type="component" value="Unassembled WGS sequence"/>
</dbReference>
<dbReference type="EMBL" id="SULG01000010">
    <property type="protein sequence ID" value="TLD42963.1"/>
    <property type="molecule type" value="Genomic_DNA"/>
</dbReference>
<comment type="caution">
    <text evidence="1">The sequence shown here is derived from an EMBL/GenBank/DDBJ whole genome shotgun (WGS) entry which is preliminary data.</text>
</comment>
<proteinExistence type="predicted"/>
<evidence type="ECO:0000313" key="2">
    <source>
        <dbReference type="Proteomes" id="UP000319783"/>
    </source>
</evidence>
<reference evidence="1 2" key="1">
    <citation type="submission" date="2019-04" db="EMBL/GenBank/DDBJ databases">
        <title>Genome of a novel bacterium Candidatus Jettenia ecosi reconstructed from metagenome of an anammox bioreactor.</title>
        <authorList>
            <person name="Mardanov A.V."/>
            <person name="Beletsky A.V."/>
            <person name="Ravin N.V."/>
            <person name="Botchkova E.A."/>
            <person name="Litti Y.V."/>
            <person name="Nozhevnikova A.N."/>
        </authorList>
    </citation>
    <scope>NUCLEOTIDE SEQUENCE [LARGE SCALE GENOMIC DNA]</scope>
    <source>
        <strain evidence="1">J2</strain>
    </source>
</reference>